<keyword evidence="2" id="KW-1185">Reference proteome</keyword>
<dbReference type="RefSeq" id="XP_011128648.1">
    <property type="nucleotide sequence ID" value="XM_011130346.1"/>
</dbReference>
<sequence>MMFEGDILKPALFLGAITACCKNELLIALEANLTYIATAGGIAGAGQMETIVRFENRYLWSGFSYSRDLVFTMDEPTAQQLIHRCKTMKEETPHLGLRSIDGICVLEFLVSSDGGYLSSCTRYQVSILDDPPDYRFPEPHLRRVTAEWEQSMHKYNWLSAVASLSAEVTLVLEVHRAGLNTLRQQCSTTGSLIMLLECVDQISSVRLESNNTRISIDSFQALANQVEDDGADEVAHRWTVKLKAKELLAALKILIDRAGSKDKLLRSWLVDGQYLLLSTDLVTNFDEAQFCTIITRLWACEPPPWDEVADP</sequence>
<dbReference type="AlphaFoldDB" id="A0A023BD74"/>
<proteinExistence type="predicted"/>
<accession>A0A023BD74</accession>
<dbReference type="Proteomes" id="UP000019763">
    <property type="component" value="Unassembled WGS sequence"/>
</dbReference>
<dbReference type="EMBL" id="AFNH02000052">
    <property type="protein sequence ID" value="EZG87443.1"/>
    <property type="molecule type" value="Genomic_DNA"/>
</dbReference>
<comment type="caution">
    <text evidence="1">The sequence shown here is derived from an EMBL/GenBank/DDBJ whole genome shotgun (WGS) entry which is preliminary data.</text>
</comment>
<protein>
    <submittedName>
        <fullName evidence="1">Uncharacterized protein</fullName>
    </submittedName>
</protein>
<dbReference type="GeneID" id="22910510"/>
<name>A0A023BD74_GRENI</name>
<organism evidence="1 2">
    <name type="scientific">Gregarina niphandrodes</name>
    <name type="common">Septate eugregarine</name>
    <dbReference type="NCBI Taxonomy" id="110365"/>
    <lineage>
        <taxon>Eukaryota</taxon>
        <taxon>Sar</taxon>
        <taxon>Alveolata</taxon>
        <taxon>Apicomplexa</taxon>
        <taxon>Conoidasida</taxon>
        <taxon>Gregarinasina</taxon>
        <taxon>Eugregarinorida</taxon>
        <taxon>Gregarinidae</taxon>
        <taxon>Gregarina</taxon>
    </lineage>
</organism>
<gene>
    <name evidence="1" type="ORF">GNI_006800</name>
</gene>
<evidence type="ECO:0000313" key="2">
    <source>
        <dbReference type="Proteomes" id="UP000019763"/>
    </source>
</evidence>
<evidence type="ECO:0000313" key="1">
    <source>
        <dbReference type="EMBL" id="EZG87443.1"/>
    </source>
</evidence>
<reference evidence="1" key="1">
    <citation type="submission" date="2013-12" db="EMBL/GenBank/DDBJ databases">
        <authorList>
            <person name="Omoto C.K."/>
            <person name="Sibley D."/>
            <person name="Venepally P."/>
            <person name="Hadjithomas M."/>
            <person name="Karamycheva S."/>
            <person name="Brunk B."/>
            <person name="Roos D."/>
            <person name="Caler E."/>
            <person name="Lorenzi H."/>
        </authorList>
    </citation>
    <scope>NUCLEOTIDE SEQUENCE</scope>
</reference>
<dbReference type="VEuPathDB" id="CryptoDB:GNI_006800"/>